<evidence type="ECO:0000313" key="2">
    <source>
        <dbReference type="Proteomes" id="UP000325286"/>
    </source>
</evidence>
<dbReference type="AlphaFoldDB" id="A0A5B9QNF5"/>
<evidence type="ECO:0000313" key="1">
    <source>
        <dbReference type="EMBL" id="QEG40504.1"/>
    </source>
</evidence>
<protein>
    <submittedName>
        <fullName evidence="1">Uncharacterized protein</fullName>
    </submittedName>
</protein>
<name>A0A5B9QNF5_9BACT</name>
<gene>
    <name evidence="1" type="ORF">UC8_25160</name>
</gene>
<dbReference type="RefSeq" id="WP_157609868.1">
    <property type="nucleotide sequence ID" value="NZ_CP042914.1"/>
</dbReference>
<dbReference type="EMBL" id="CP042914">
    <property type="protein sequence ID" value="QEG40504.1"/>
    <property type="molecule type" value="Genomic_DNA"/>
</dbReference>
<dbReference type="KEGG" id="rul:UC8_25160"/>
<dbReference type="Proteomes" id="UP000325286">
    <property type="component" value="Chromosome"/>
</dbReference>
<organism evidence="1 2">
    <name type="scientific">Roseimaritima ulvae</name>
    <dbReference type="NCBI Taxonomy" id="980254"/>
    <lineage>
        <taxon>Bacteria</taxon>
        <taxon>Pseudomonadati</taxon>
        <taxon>Planctomycetota</taxon>
        <taxon>Planctomycetia</taxon>
        <taxon>Pirellulales</taxon>
        <taxon>Pirellulaceae</taxon>
        <taxon>Roseimaritima</taxon>
    </lineage>
</organism>
<proteinExistence type="predicted"/>
<keyword evidence="2" id="KW-1185">Reference proteome</keyword>
<accession>A0A5B9QNF5</accession>
<reference evidence="1 2" key="1">
    <citation type="submission" date="2019-08" db="EMBL/GenBank/DDBJ databases">
        <title>Deep-cultivation of Planctomycetes and their phenomic and genomic characterization uncovers novel biology.</title>
        <authorList>
            <person name="Wiegand S."/>
            <person name="Jogler M."/>
            <person name="Boedeker C."/>
            <person name="Pinto D."/>
            <person name="Vollmers J."/>
            <person name="Rivas-Marin E."/>
            <person name="Kohn T."/>
            <person name="Peeters S.H."/>
            <person name="Heuer A."/>
            <person name="Rast P."/>
            <person name="Oberbeckmann S."/>
            <person name="Bunk B."/>
            <person name="Jeske O."/>
            <person name="Meyerdierks A."/>
            <person name="Storesund J.E."/>
            <person name="Kallscheuer N."/>
            <person name="Luecker S."/>
            <person name="Lage O.M."/>
            <person name="Pohl T."/>
            <person name="Merkel B.J."/>
            <person name="Hornburger P."/>
            <person name="Mueller R.-W."/>
            <person name="Bruemmer F."/>
            <person name="Labrenz M."/>
            <person name="Spormann A.M."/>
            <person name="Op den Camp H."/>
            <person name="Overmann J."/>
            <person name="Amann R."/>
            <person name="Jetten M.S.M."/>
            <person name="Mascher T."/>
            <person name="Medema M.H."/>
            <person name="Devos D.P."/>
            <person name="Kaster A.-K."/>
            <person name="Ovreas L."/>
            <person name="Rohde M."/>
            <person name="Galperin M.Y."/>
            <person name="Jogler C."/>
        </authorList>
    </citation>
    <scope>NUCLEOTIDE SEQUENCE [LARGE SCALE GENOMIC DNA]</scope>
    <source>
        <strain evidence="1 2">UC8</strain>
    </source>
</reference>
<sequence length="57" mass="6053">MPNPASRQSVATADVLFHCWNAGSGNRGLSPNTIYFGATESVTRECAVSVPTRRLAS</sequence>